<evidence type="ECO:0000256" key="7">
    <source>
        <dbReference type="ARBA" id="ARBA00019179"/>
    </source>
</evidence>
<evidence type="ECO:0000256" key="4">
    <source>
        <dbReference type="ARBA" id="ARBA00004496"/>
    </source>
</evidence>
<dbReference type="InterPro" id="IPR024567">
    <property type="entry name" value="RNase_HII/HIII_dom"/>
</dbReference>
<dbReference type="HAMAP" id="MF_00052_B">
    <property type="entry name" value="RNase_HII_B"/>
    <property type="match status" value="1"/>
</dbReference>
<dbReference type="CDD" id="cd07182">
    <property type="entry name" value="RNase_HII_bacteria_HII_like"/>
    <property type="match status" value="1"/>
</dbReference>
<dbReference type="NCBIfam" id="NF000594">
    <property type="entry name" value="PRK00015.1-1"/>
    <property type="match status" value="1"/>
</dbReference>
<dbReference type="PROSITE" id="PS51975">
    <property type="entry name" value="RNASE_H_2"/>
    <property type="match status" value="1"/>
</dbReference>
<dbReference type="GO" id="GO:0003723">
    <property type="term" value="F:RNA binding"/>
    <property type="evidence" value="ECO:0007669"/>
    <property type="project" value="UniProtKB-UniRule"/>
</dbReference>
<keyword evidence="13 14" id="KW-0464">Manganese</keyword>
<evidence type="ECO:0000256" key="12">
    <source>
        <dbReference type="ARBA" id="ARBA00022801"/>
    </source>
</evidence>
<feature type="domain" description="RNase H type-2" evidence="18">
    <location>
        <begin position="73"/>
        <end position="259"/>
    </location>
</feature>
<accession>A0A1C4BFG3</accession>
<dbReference type="SUPFAM" id="SSF53098">
    <property type="entry name" value="Ribonuclease H-like"/>
    <property type="match status" value="1"/>
</dbReference>
<keyword evidence="10 14" id="KW-0479">Metal-binding</keyword>
<dbReference type="InterPro" id="IPR012337">
    <property type="entry name" value="RNaseH-like_sf"/>
</dbReference>
<evidence type="ECO:0000256" key="2">
    <source>
        <dbReference type="ARBA" id="ARBA00001946"/>
    </source>
</evidence>
<dbReference type="PANTHER" id="PTHR10954:SF18">
    <property type="entry name" value="RIBONUCLEASE HII"/>
    <property type="match status" value="1"/>
</dbReference>
<dbReference type="AlphaFoldDB" id="A0A1C4BFG3"/>
<evidence type="ECO:0000256" key="17">
    <source>
        <dbReference type="SAM" id="Coils"/>
    </source>
</evidence>
<evidence type="ECO:0000256" key="10">
    <source>
        <dbReference type="ARBA" id="ARBA00022723"/>
    </source>
</evidence>
<dbReference type="PANTHER" id="PTHR10954">
    <property type="entry name" value="RIBONUCLEASE H2 SUBUNIT A"/>
    <property type="match status" value="1"/>
</dbReference>
<dbReference type="NCBIfam" id="NF000595">
    <property type="entry name" value="PRK00015.1-3"/>
    <property type="match status" value="1"/>
</dbReference>
<comment type="cofactor">
    <cofactor evidence="2">
        <name>Mg(2+)</name>
        <dbReference type="ChEBI" id="CHEBI:18420"/>
    </cofactor>
</comment>
<feature type="binding site" evidence="14 15">
    <location>
        <position position="80"/>
    </location>
    <ligand>
        <name>a divalent metal cation</name>
        <dbReference type="ChEBI" id="CHEBI:60240"/>
    </ligand>
</feature>
<dbReference type="Pfam" id="PF01351">
    <property type="entry name" value="RNase_HII"/>
    <property type="match status" value="1"/>
</dbReference>
<dbReference type="EC" id="3.1.26.4" evidence="6 14"/>
<dbReference type="GO" id="GO:0006298">
    <property type="term" value="P:mismatch repair"/>
    <property type="evidence" value="ECO:0007669"/>
    <property type="project" value="TreeGrafter"/>
</dbReference>
<keyword evidence="20" id="KW-1185">Reference proteome</keyword>
<comment type="cofactor">
    <cofactor evidence="14 15">
        <name>Mn(2+)</name>
        <dbReference type="ChEBI" id="CHEBI:29035"/>
    </cofactor>
    <cofactor evidence="14 15">
        <name>Mg(2+)</name>
        <dbReference type="ChEBI" id="CHEBI:18420"/>
    </cofactor>
    <text evidence="14 15">Manganese or magnesium. Binds 1 divalent metal ion per monomer in the absence of substrate. May bind a second metal ion after substrate binding.</text>
</comment>
<dbReference type="InterPro" id="IPR022898">
    <property type="entry name" value="RNase_HII"/>
</dbReference>
<sequence>MDINSMTINEIKSLVENISSNDPLFEQLHSDNRKGVQKILESRNRKLQKLKKEKEEFVKLTLFEKKLFNEGFSLIAGIDEVGRGPLAGPVVAAAVILPGEFYLPGLNDSKKLSESKRDEYFQIIQEKAHSIGIGMIEPGEIDTINIYEATKKAMLLAISNLDCNPDYLLIDAMKLQTPYPQESIIKGDSKSISIAAASVIAKVTRDNLMKEYAAQYPGYGFEQNAGYGTRGHLEGLRLKGITPIHRRSFAPVKDYELKG</sequence>
<keyword evidence="8 14" id="KW-0963">Cytoplasm</keyword>
<dbReference type="GO" id="GO:0032299">
    <property type="term" value="C:ribonuclease H2 complex"/>
    <property type="evidence" value="ECO:0007669"/>
    <property type="project" value="TreeGrafter"/>
</dbReference>
<feature type="binding site" evidence="14 15">
    <location>
        <position position="79"/>
    </location>
    <ligand>
        <name>a divalent metal cation</name>
        <dbReference type="ChEBI" id="CHEBI:60240"/>
    </ligand>
</feature>
<evidence type="ECO:0000256" key="5">
    <source>
        <dbReference type="ARBA" id="ARBA00007383"/>
    </source>
</evidence>
<evidence type="ECO:0000256" key="14">
    <source>
        <dbReference type="HAMAP-Rule" id="MF_00052"/>
    </source>
</evidence>
<feature type="binding site" evidence="14 15">
    <location>
        <position position="171"/>
    </location>
    <ligand>
        <name>a divalent metal cation</name>
        <dbReference type="ChEBI" id="CHEBI:60240"/>
    </ligand>
</feature>
<dbReference type="InterPro" id="IPR001352">
    <property type="entry name" value="RNase_HII/HIII"/>
</dbReference>
<evidence type="ECO:0000256" key="3">
    <source>
        <dbReference type="ARBA" id="ARBA00004065"/>
    </source>
</evidence>
<evidence type="ECO:0000256" key="16">
    <source>
        <dbReference type="RuleBase" id="RU003515"/>
    </source>
</evidence>
<dbReference type="Proteomes" id="UP000181997">
    <property type="component" value="Unassembled WGS sequence"/>
</dbReference>
<comment type="catalytic activity">
    <reaction evidence="1 14 15 16">
        <text>Endonucleolytic cleavage to 5'-phosphomonoester.</text>
        <dbReference type="EC" id="3.1.26.4"/>
    </reaction>
</comment>
<keyword evidence="17" id="KW-0175">Coiled coil</keyword>
<dbReference type="GO" id="GO:0043137">
    <property type="term" value="P:DNA replication, removal of RNA primer"/>
    <property type="evidence" value="ECO:0007669"/>
    <property type="project" value="TreeGrafter"/>
</dbReference>
<evidence type="ECO:0000256" key="15">
    <source>
        <dbReference type="PROSITE-ProRule" id="PRU01319"/>
    </source>
</evidence>
<dbReference type="Gene3D" id="3.30.420.10">
    <property type="entry name" value="Ribonuclease H-like superfamily/Ribonuclease H"/>
    <property type="match status" value="1"/>
</dbReference>
<evidence type="ECO:0000313" key="19">
    <source>
        <dbReference type="EMBL" id="SCC05464.1"/>
    </source>
</evidence>
<dbReference type="FunFam" id="3.30.420.10:FF:000006">
    <property type="entry name" value="Ribonuclease HII"/>
    <property type="match status" value="1"/>
</dbReference>
<keyword evidence="11 14" id="KW-0255">Endonuclease</keyword>
<keyword evidence="9 14" id="KW-0540">Nuclease</keyword>
<feature type="coiled-coil region" evidence="17">
    <location>
        <begin position="33"/>
        <end position="60"/>
    </location>
</feature>
<keyword evidence="12 14" id="KW-0378">Hydrolase</keyword>
<dbReference type="GO" id="GO:0030145">
    <property type="term" value="F:manganese ion binding"/>
    <property type="evidence" value="ECO:0007669"/>
    <property type="project" value="UniProtKB-UniRule"/>
</dbReference>
<name>A0A1C4BFG3_9BACI</name>
<organism evidence="19 20">
    <name type="scientific">[Bacillus] enclensis</name>
    <dbReference type="NCBI Taxonomy" id="1402860"/>
    <lineage>
        <taxon>Bacteria</taxon>
        <taxon>Bacillati</taxon>
        <taxon>Bacillota</taxon>
        <taxon>Bacilli</taxon>
        <taxon>Bacillales</taxon>
        <taxon>Bacillaceae</taxon>
        <taxon>Rossellomorea</taxon>
    </lineage>
</organism>
<protein>
    <recommendedName>
        <fullName evidence="7 14">Ribonuclease HII</fullName>
        <shortName evidence="14">RNase HII</shortName>
        <ecNumber evidence="6 14">3.1.26.4</ecNumber>
    </recommendedName>
</protein>
<reference evidence="20" key="1">
    <citation type="submission" date="2016-08" db="EMBL/GenBank/DDBJ databases">
        <authorList>
            <person name="Varghese N."/>
            <person name="Submissions Spin"/>
        </authorList>
    </citation>
    <scope>NUCLEOTIDE SEQUENCE [LARGE SCALE GENOMIC DNA]</scope>
    <source>
        <strain evidence="20">SGD-1123</strain>
    </source>
</reference>
<dbReference type="EMBL" id="FMAU01000002">
    <property type="protein sequence ID" value="SCC05464.1"/>
    <property type="molecule type" value="Genomic_DNA"/>
</dbReference>
<evidence type="ECO:0000256" key="9">
    <source>
        <dbReference type="ARBA" id="ARBA00022722"/>
    </source>
</evidence>
<evidence type="ECO:0000256" key="8">
    <source>
        <dbReference type="ARBA" id="ARBA00022490"/>
    </source>
</evidence>
<comment type="similarity">
    <text evidence="5 14 16">Belongs to the RNase HII family.</text>
</comment>
<dbReference type="GO" id="GO:0004523">
    <property type="term" value="F:RNA-DNA hybrid ribonuclease activity"/>
    <property type="evidence" value="ECO:0007669"/>
    <property type="project" value="UniProtKB-UniRule"/>
</dbReference>
<gene>
    <name evidence="14" type="primary">rnhB</name>
    <name evidence="19" type="ORF">GA0061094_2138</name>
</gene>
<comment type="subcellular location">
    <subcellularLocation>
        <location evidence="4 14">Cytoplasm</location>
    </subcellularLocation>
</comment>
<dbReference type="GO" id="GO:0005737">
    <property type="term" value="C:cytoplasm"/>
    <property type="evidence" value="ECO:0007669"/>
    <property type="project" value="UniProtKB-SubCell"/>
</dbReference>
<dbReference type="InterPro" id="IPR036397">
    <property type="entry name" value="RNaseH_sf"/>
</dbReference>
<comment type="function">
    <text evidence="3 14 16">Endonuclease that specifically degrades the RNA of RNA-DNA hybrids.</text>
</comment>
<evidence type="ECO:0000256" key="13">
    <source>
        <dbReference type="ARBA" id="ARBA00023211"/>
    </source>
</evidence>
<evidence type="ECO:0000256" key="11">
    <source>
        <dbReference type="ARBA" id="ARBA00022759"/>
    </source>
</evidence>
<evidence type="ECO:0000256" key="1">
    <source>
        <dbReference type="ARBA" id="ARBA00000077"/>
    </source>
</evidence>
<evidence type="ECO:0000256" key="6">
    <source>
        <dbReference type="ARBA" id="ARBA00012180"/>
    </source>
</evidence>
<evidence type="ECO:0000259" key="18">
    <source>
        <dbReference type="PROSITE" id="PS51975"/>
    </source>
</evidence>
<evidence type="ECO:0000313" key="20">
    <source>
        <dbReference type="Proteomes" id="UP000181997"/>
    </source>
</evidence>
<proteinExistence type="inferred from homology"/>